<keyword evidence="3" id="KW-1185">Reference proteome</keyword>
<evidence type="ECO:0000313" key="3">
    <source>
        <dbReference type="Proteomes" id="UP001460888"/>
    </source>
</evidence>
<dbReference type="RefSeq" id="WP_353109396.1">
    <property type="nucleotide sequence ID" value="NZ_APND01000001.1"/>
</dbReference>
<reference evidence="2 3" key="1">
    <citation type="submission" date="2013-03" db="EMBL/GenBank/DDBJ databases">
        <title>Salinisphaera dokdonensis CL-ES53 Genome Sequencing.</title>
        <authorList>
            <person name="Li C."/>
            <person name="Lai Q."/>
            <person name="Shao Z."/>
        </authorList>
    </citation>
    <scope>NUCLEOTIDE SEQUENCE [LARGE SCALE GENOMIC DNA]</scope>
    <source>
        <strain evidence="2 3">CL-ES53</strain>
    </source>
</reference>
<evidence type="ECO:0000313" key="2">
    <source>
        <dbReference type="EMBL" id="MES1928367.1"/>
    </source>
</evidence>
<feature type="transmembrane region" description="Helical" evidence="1">
    <location>
        <begin position="6"/>
        <end position="27"/>
    </location>
</feature>
<keyword evidence="1" id="KW-0472">Membrane</keyword>
<keyword evidence="1" id="KW-1133">Transmembrane helix</keyword>
<sequence length="317" mass="35689">MEWKELAASAIGSLAWPISIFVMFFLVRGRISELIEKLGRLKYKDLELDFSKLKHPKPIIDASSRTLGRDEGVAIKDSESEQVFSSLEDQIFEAVEDAPAASVLLAWSYVEASLTAAISRLEFGAEAPSGSPLQNIKILESTGELSPQQLELLHDLRILRNKLAHGGSSTKRIRTEQAYDYATTAVEISRFLDSLERKRKIFMLPVGKWIKTPEGFSEQPKDRLANYWRYDCITLPGKNITAGSGPWIRGSDIVYFGIDIEMQRNRGSAVVAELLIGLEYVAQEKLKASANEIVSYDEMTHTIRFDLGKSIFEYQFE</sequence>
<keyword evidence="1" id="KW-0812">Transmembrane</keyword>
<evidence type="ECO:0008006" key="4">
    <source>
        <dbReference type="Google" id="ProtNLM"/>
    </source>
</evidence>
<gene>
    <name evidence="2" type="ORF">SADO_03890</name>
</gene>
<name>A0ABV2AXN0_9GAMM</name>
<accession>A0ABV2AXN0</accession>
<dbReference type="EMBL" id="APND01000001">
    <property type="protein sequence ID" value="MES1928367.1"/>
    <property type="molecule type" value="Genomic_DNA"/>
</dbReference>
<evidence type="ECO:0000256" key="1">
    <source>
        <dbReference type="SAM" id="Phobius"/>
    </source>
</evidence>
<protein>
    <recommendedName>
        <fullName evidence="4">DUF4145 domain-containing protein</fullName>
    </recommendedName>
</protein>
<proteinExistence type="predicted"/>
<comment type="caution">
    <text evidence="2">The sequence shown here is derived from an EMBL/GenBank/DDBJ whole genome shotgun (WGS) entry which is preliminary data.</text>
</comment>
<dbReference type="Proteomes" id="UP001460888">
    <property type="component" value="Unassembled WGS sequence"/>
</dbReference>
<organism evidence="2 3">
    <name type="scientific">Salinisphaera dokdonensis CL-ES53</name>
    <dbReference type="NCBI Taxonomy" id="1304272"/>
    <lineage>
        <taxon>Bacteria</taxon>
        <taxon>Pseudomonadati</taxon>
        <taxon>Pseudomonadota</taxon>
        <taxon>Gammaproteobacteria</taxon>
        <taxon>Salinisphaerales</taxon>
        <taxon>Salinisphaeraceae</taxon>
        <taxon>Salinisphaera</taxon>
    </lineage>
</organism>